<protein>
    <recommendedName>
        <fullName evidence="3">Helix-turn-helix domain-containing protein</fullName>
    </recommendedName>
</protein>
<proteinExistence type="predicted"/>
<reference evidence="2" key="1">
    <citation type="submission" date="2016-06" db="EMBL/GenBank/DDBJ databases">
        <authorList>
            <person name="Varghese N."/>
            <person name="Submissions Spin"/>
        </authorList>
    </citation>
    <scope>NUCLEOTIDE SEQUENCE [LARGE SCALE GENOMIC DNA]</scope>
    <source>
        <strain evidence="2">DSM 44814</strain>
    </source>
</reference>
<dbReference type="Proteomes" id="UP000199696">
    <property type="component" value="Unassembled WGS sequence"/>
</dbReference>
<evidence type="ECO:0008006" key="3">
    <source>
        <dbReference type="Google" id="ProtNLM"/>
    </source>
</evidence>
<accession>A0A1C6TQD5</accession>
<dbReference type="STRING" id="227316.GA0070604_0121"/>
<sequence>MATTVRQSTGWIADDSTFGARLALVRQRMGWGNIAEAAKACGLPVDSWRNWERDNRAPRRITVIAKQISTASGCDYLWLLLGPDHGGEGGTTRQ</sequence>
<gene>
    <name evidence="1" type="ORF">GA0070604_0121</name>
</gene>
<keyword evidence="2" id="KW-1185">Reference proteome</keyword>
<name>A0A1C6TQD5_9ACTN</name>
<dbReference type="InterPro" id="IPR010982">
    <property type="entry name" value="Lambda_DNA-bd_dom_sf"/>
</dbReference>
<dbReference type="AlphaFoldDB" id="A0A1C6TQD5"/>
<organism evidence="1 2">
    <name type="scientific">Micromonospora eburnea</name>
    <dbReference type="NCBI Taxonomy" id="227316"/>
    <lineage>
        <taxon>Bacteria</taxon>
        <taxon>Bacillati</taxon>
        <taxon>Actinomycetota</taxon>
        <taxon>Actinomycetes</taxon>
        <taxon>Micromonosporales</taxon>
        <taxon>Micromonosporaceae</taxon>
        <taxon>Micromonospora</taxon>
    </lineage>
</organism>
<dbReference type="EMBL" id="FMHY01000002">
    <property type="protein sequence ID" value="SCL43977.1"/>
    <property type="molecule type" value="Genomic_DNA"/>
</dbReference>
<dbReference type="SUPFAM" id="SSF47413">
    <property type="entry name" value="lambda repressor-like DNA-binding domains"/>
    <property type="match status" value="1"/>
</dbReference>
<evidence type="ECO:0000313" key="2">
    <source>
        <dbReference type="Proteomes" id="UP000199696"/>
    </source>
</evidence>
<dbReference type="GO" id="GO:0003677">
    <property type="term" value="F:DNA binding"/>
    <property type="evidence" value="ECO:0007669"/>
    <property type="project" value="InterPro"/>
</dbReference>
<dbReference type="Gene3D" id="1.10.260.40">
    <property type="entry name" value="lambda repressor-like DNA-binding domains"/>
    <property type="match status" value="1"/>
</dbReference>
<evidence type="ECO:0000313" key="1">
    <source>
        <dbReference type="EMBL" id="SCL43977.1"/>
    </source>
</evidence>